<evidence type="ECO:0000313" key="4">
    <source>
        <dbReference type="EMBL" id="PRD64039.1"/>
    </source>
</evidence>
<dbReference type="PANTHER" id="PTHR44943:SF8">
    <property type="entry name" value="TPR REPEAT-CONTAINING PROTEIN MJ0263"/>
    <property type="match status" value="1"/>
</dbReference>
<dbReference type="Proteomes" id="UP000238589">
    <property type="component" value="Unassembled WGS sequence"/>
</dbReference>
<dbReference type="Gene3D" id="1.25.40.10">
    <property type="entry name" value="Tetratricopeptide repeat domain"/>
    <property type="match status" value="1"/>
</dbReference>
<dbReference type="AlphaFoldDB" id="A0A2S9K0U1"/>
<organism evidence="4 5">
    <name type="scientific">Malikia granosa</name>
    <dbReference type="NCBI Taxonomy" id="263067"/>
    <lineage>
        <taxon>Bacteria</taxon>
        <taxon>Pseudomonadati</taxon>
        <taxon>Pseudomonadota</taxon>
        <taxon>Betaproteobacteria</taxon>
        <taxon>Burkholderiales</taxon>
        <taxon>Comamonadaceae</taxon>
        <taxon>Malikia</taxon>
    </lineage>
</organism>
<feature type="repeat" description="TPR" evidence="3">
    <location>
        <begin position="84"/>
        <end position="117"/>
    </location>
</feature>
<dbReference type="SUPFAM" id="SSF48452">
    <property type="entry name" value="TPR-like"/>
    <property type="match status" value="1"/>
</dbReference>
<dbReference type="InterPro" id="IPR019734">
    <property type="entry name" value="TPR_rpt"/>
</dbReference>
<name>A0A2S9K0U1_9BURK</name>
<gene>
    <name evidence="4" type="ORF">C6P64_16585</name>
</gene>
<dbReference type="InterPro" id="IPR011990">
    <property type="entry name" value="TPR-like_helical_dom_sf"/>
</dbReference>
<evidence type="ECO:0000256" key="1">
    <source>
        <dbReference type="ARBA" id="ARBA00022737"/>
    </source>
</evidence>
<keyword evidence="5" id="KW-1185">Reference proteome</keyword>
<evidence type="ECO:0000313" key="5">
    <source>
        <dbReference type="Proteomes" id="UP000238589"/>
    </source>
</evidence>
<dbReference type="InterPro" id="IPR051685">
    <property type="entry name" value="Ycf3/AcsC/BcsC/TPR_MFPF"/>
</dbReference>
<protein>
    <submittedName>
        <fullName evidence="4">Uncharacterized protein</fullName>
    </submittedName>
</protein>
<reference evidence="4 5" key="1">
    <citation type="submission" date="2018-03" db="EMBL/GenBank/DDBJ databases">
        <title>Comparative genomics illustrates the genes involved in a hyperalkaliphilic mechanisms of Serpentinomonas isolated from highly-alkaline calcium-rich serpentinized springs.</title>
        <authorList>
            <person name="Suzuki S."/>
            <person name="Ishii S."/>
            <person name="Walworth N."/>
            <person name="Bird L."/>
            <person name="Kuenen J.G."/>
            <person name="Nealson K.H."/>
        </authorList>
    </citation>
    <scope>NUCLEOTIDE SEQUENCE [LARGE SCALE GENOMIC DNA]</scope>
    <source>
        <strain evidence="4 5">P1</strain>
    </source>
</reference>
<keyword evidence="1" id="KW-0677">Repeat</keyword>
<dbReference type="PANTHER" id="PTHR44943">
    <property type="entry name" value="CELLULOSE SYNTHASE OPERON PROTEIN C"/>
    <property type="match status" value="1"/>
</dbReference>
<dbReference type="SMART" id="SM00028">
    <property type="entry name" value="TPR"/>
    <property type="match status" value="3"/>
</dbReference>
<dbReference type="Pfam" id="PF14559">
    <property type="entry name" value="TPR_19"/>
    <property type="match status" value="1"/>
</dbReference>
<proteinExistence type="predicted"/>
<sequence length="198" mass="21787">MKSLVTLPSYANEADFNRLRLQSEQAEARGDIRQSIRATLKMLDLKPSDVATMLVLSGLYGKAGQAEQQLVWTKKILKLQPKHFDAVINQGNAQAALGNTQAAKDSFYKAKDIDPSSPVVPYSLGVLAQSMEKDQEAIGFFQQALKLSPSFEDALFNLAVSQANVGRTREAIAALDRLLKKNPGAEDARQLRDSLVRR</sequence>
<comment type="caution">
    <text evidence="4">The sequence shown here is derived from an EMBL/GenBank/DDBJ whole genome shotgun (WGS) entry which is preliminary data.</text>
</comment>
<dbReference type="Pfam" id="PF13432">
    <property type="entry name" value="TPR_16"/>
    <property type="match status" value="1"/>
</dbReference>
<dbReference type="PROSITE" id="PS50005">
    <property type="entry name" value="TPR"/>
    <property type="match status" value="2"/>
</dbReference>
<accession>A0A2S9K0U1</accession>
<evidence type="ECO:0000256" key="2">
    <source>
        <dbReference type="ARBA" id="ARBA00022803"/>
    </source>
</evidence>
<feature type="repeat" description="TPR" evidence="3">
    <location>
        <begin position="118"/>
        <end position="151"/>
    </location>
</feature>
<evidence type="ECO:0000256" key="3">
    <source>
        <dbReference type="PROSITE-ProRule" id="PRU00339"/>
    </source>
</evidence>
<dbReference type="EMBL" id="PVLQ01000104">
    <property type="protein sequence ID" value="PRD64039.1"/>
    <property type="molecule type" value="Genomic_DNA"/>
</dbReference>
<keyword evidence="2 3" id="KW-0802">TPR repeat</keyword>